<proteinExistence type="predicted"/>
<feature type="domain" description="SCP" evidence="3">
    <location>
        <begin position="76"/>
        <end position="190"/>
    </location>
</feature>
<keyword evidence="2" id="KW-1133">Transmembrane helix</keyword>
<gene>
    <name evidence="4" type="ORF">GXM_06128</name>
</gene>
<reference evidence="4 5" key="1">
    <citation type="submission" date="2019-10" db="EMBL/GenBank/DDBJ databases">
        <title>Genomic and transcriptomic insights into the perfect genentic adaptation of a filamentous nitrogen-fixing cyanobacterium to rice fields.</title>
        <authorList>
            <person name="Chen Z."/>
        </authorList>
    </citation>
    <scope>NUCLEOTIDE SEQUENCE [LARGE SCALE GENOMIC DNA]</scope>
    <source>
        <strain evidence="4">CCNUC1</strain>
    </source>
</reference>
<dbReference type="AlphaFoldDB" id="A0A5P8W7J8"/>
<evidence type="ECO:0000259" key="3">
    <source>
        <dbReference type="Pfam" id="PF00188"/>
    </source>
</evidence>
<dbReference type="CDD" id="cd05379">
    <property type="entry name" value="CAP_bacterial"/>
    <property type="match status" value="2"/>
</dbReference>
<dbReference type="InterPro" id="IPR014044">
    <property type="entry name" value="CAP_dom"/>
</dbReference>
<accession>A0A5P8W7J8</accession>
<dbReference type="SUPFAM" id="SSF55797">
    <property type="entry name" value="PR-1-like"/>
    <property type="match status" value="2"/>
</dbReference>
<evidence type="ECO:0000313" key="5">
    <source>
        <dbReference type="Proteomes" id="UP000326678"/>
    </source>
</evidence>
<dbReference type="PANTHER" id="PTHR31157">
    <property type="entry name" value="SCP DOMAIN-CONTAINING PROTEIN"/>
    <property type="match status" value="1"/>
</dbReference>
<organism evidence="4 5">
    <name type="scientific">Nostoc sphaeroides CCNUC1</name>
    <dbReference type="NCBI Taxonomy" id="2653204"/>
    <lineage>
        <taxon>Bacteria</taxon>
        <taxon>Bacillati</taxon>
        <taxon>Cyanobacteriota</taxon>
        <taxon>Cyanophyceae</taxon>
        <taxon>Nostocales</taxon>
        <taxon>Nostocaceae</taxon>
        <taxon>Nostoc</taxon>
    </lineage>
</organism>
<feature type="region of interest" description="Disordered" evidence="1">
    <location>
        <begin position="196"/>
        <end position="233"/>
    </location>
</feature>
<dbReference type="EMBL" id="CP045226">
    <property type="protein sequence ID" value="QFS48634.1"/>
    <property type="molecule type" value="Genomic_DNA"/>
</dbReference>
<name>A0A5P8W7J8_9NOSO</name>
<keyword evidence="5" id="KW-1185">Reference proteome</keyword>
<feature type="transmembrane region" description="Helical" evidence="2">
    <location>
        <begin position="21"/>
        <end position="40"/>
    </location>
</feature>
<dbReference type="Pfam" id="PF00188">
    <property type="entry name" value="CAP"/>
    <property type="match status" value="2"/>
</dbReference>
<protein>
    <recommendedName>
        <fullName evidence="3">SCP domain-containing protein</fullName>
    </recommendedName>
</protein>
<dbReference type="Gene3D" id="3.40.33.10">
    <property type="entry name" value="CAP"/>
    <property type="match status" value="2"/>
</dbReference>
<dbReference type="InterPro" id="IPR035940">
    <property type="entry name" value="CAP_sf"/>
</dbReference>
<feature type="compositionally biased region" description="Low complexity" evidence="1">
    <location>
        <begin position="196"/>
        <end position="205"/>
    </location>
</feature>
<dbReference type="KEGG" id="nsh:GXM_06128"/>
<feature type="compositionally biased region" description="Polar residues" evidence="1">
    <location>
        <begin position="223"/>
        <end position="233"/>
    </location>
</feature>
<evidence type="ECO:0000256" key="2">
    <source>
        <dbReference type="SAM" id="Phobius"/>
    </source>
</evidence>
<keyword evidence="2" id="KW-0812">Transmembrane</keyword>
<evidence type="ECO:0000256" key="1">
    <source>
        <dbReference type="SAM" id="MobiDB-lite"/>
    </source>
</evidence>
<feature type="domain" description="SCP" evidence="3">
    <location>
        <begin position="250"/>
        <end position="362"/>
    </location>
</feature>
<dbReference type="PANTHER" id="PTHR31157:SF1">
    <property type="entry name" value="SCP DOMAIN-CONTAINING PROTEIN"/>
    <property type="match status" value="1"/>
</dbReference>
<sequence>MVKLSGARVSVSYQQMIKTTIYSVALGTIILGSGAIATPVTNSTFTPTASSVSNSTLKIAASNVNAAALEEAVFKQINDYRVSQGLKKLTRNSAIDNQARIHSQNMAQGKVPVGHTGALQRVKAVGIPYSSAGENVATNYGYSDPVTTAVQGWLKSPGHLANIRGNFEKTGIGVVVSNNSRGEIFFTQIFFTPTTTPATTPATTPVTPPATTPVTPPTVTPTSSNVSNNTGKPSGSKIDIAALEKAVFKQINDYRVSQGLKKLTRNSAIDNQARIHSQDMANRKVPFGHTGFSERVKAVDIPYSSAGENVAYNLGYSDPVTKAVQGWLKSSGHLANIKGNYEKTGIGVATNSRGEIHFTQLFFR</sequence>
<dbReference type="Proteomes" id="UP000326678">
    <property type="component" value="Chromosome Gxm1"/>
</dbReference>
<keyword evidence="2" id="KW-0472">Membrane</keyword>
<evidence type="ECO:0000313" key="4">
    <source>
        <dbReference type="EMBL" id="QFS48634.1"/>
    </source>
</evidence>
<feature type="compositionally biased region" description="Pro residues" evidence="1">
    <location>
        <begin position="206"/>
        <end position="219"/>
    </location>
</feature>